<organism evidence="1">
    <name type="scientific">bioreactor metagenome</name>
    <dbReference type="NCBI Taxonomy" id="1076179"/>
    <lineage>
        <taxon>unclassified sequences</taxon>
        <taxon>metagenomes</taxon>
        <taxon>ecological metagenomes</taxon>
    </lineage>
</organism>
<evidence type="ECO:0000313" key="1">
    <source>
        <dbReference type="EMBL" id="MPN15220.1"/>
    </source>
</evidence>
<comment type="caution">
    <text evidence="1">The sequence shown here is derived from an EMBL/GenBank/DDBJ whole genome shotgun (WGS) entry which is preliminary data.</text>
</comment>
<dbReference type="AlphaFoldDB" id="A0A645FMP8"/>
<accession>A0A645FMP8</accession>
<dbReference type="EMBL" id="VSSQ01061929">
    <property type="protein sequence ID" value="MPN15220.1"/>
    <property type="molecule type" value="Genomic_DNA"/>
</dbReference>
<gene>
    <name evidence="1" type="ORF">SDC9_162549</name>
</gene>
<protein>
    <submittedName>
        <fullName evidence="1">Uncharacterized protein</fullName>
    </submittedName>
</protein>
<name>A0A645FMP8_9ZZZZ</name>
<reference evidence="1" key="1">
    <citation type="submission" date="2019-08" db="EMBL/GenBank/DDBJ databases">
        <authorList>
            <person name="Kucharzyk K."/>
            <person name="Murdoch R.W."/>
            <person name="Higgins S."/>
            <person name="Loffler F."/>
        </authorList>
    </citation>
    <scope>NUCLEOTIDE SEQUENCE</scope>
</reference>
<sequence length="136" mass="14555">MSSLPPFGECVLAGHAHSGTDGICAHRAFPEDLGLSAVQGRIAYPDKGIPANGAILRQVPVLRIVVIDGYVRKPPVYRKAPDALAADTVIAAVFVDLLQHKLRHLCLGPYLLVPVHDDEYGLGQPFVAGYAVGHQR</sequence>
<proteinExistence type="predicted"/>